<protein>
    <submittedName>
        <fullName evidence="3">Uncharacterized protein</fullName>
    </submittedName>
</protein>
<evidence type="ECO:0000313" key="4">
    <source>
        <dbReference type="Proteomes" id="UP000619293"/>
    </source>
</evidence>
<comment type="caution">
    <text evidence="3">The sequence shown here is derived from an EMBL/GenBank/DDBJ whole genome shotgun (WGS) entry which is preliminary data.</text>
</comment>
<evidence type="ECO:0000313" key="3">
    <source>
        <dbReference type="EMBL" id="GIF91241.1"/>
    </source>
</evidence>
<name>A0A8J3NT23_9ACTN</name>
<feature type="region of interest" description="Disordered" evidence="1">
    <location>
        <begin position="64"/>
        <end position="100"/>
    </location>
</feature>
<proteinExistence type="predicted"/>
<keyword evidence="2" id="KW-0812">Transmembrane</keyword>
<keyword evidence="2" id="KW-1133">Transmembrane helix</keyword>
<feature type="transmembrane region" description="Helical" evidence="2">
    <location>
        <begin position="37"/>
        <end position="58"/>
    </location>
</feature>
<accession>A0A8J3NT23</accession>
<evidence type="ECO:0000256" key="1">
    <source>
        <dbReference type="SAM" id="MobiDB-lite"/>
    </source>
</evidence>
<gene>
    <name evidence="3" type="ORF">Cch02nite_46850</name>
</gene>
<feature type="compositionally biased region" description="Pro residues" evidence="1">
    <location>
        <begin position="77"/>
        <end position="94"/>
    </location>
</feature>
<dbReference type="AlphaFoldDB" id="A0A8J3NT23"/>
<reference evidence="3 4" key="1">
    <citation type="submission" date="2021-01" db="EMBL/GenBank/DDBJ databases">
        <title>Whole genome shotgun sequence of Catellatospora chokoriensis NBRC 107358.</title>
        <authorList>
            <person name="Komaki H."/>
            <person name="Tamura T."/>
        </authorList>
    </citation>
    <scope>NUCLEOTIDE SEQUENCE [LARGE SCALE GENOMIC DNA]</scope>
    <source>
        <strain evidence="3 4">NBRC 107358</strain>
    </source>
</reference>
<organism evidence="3 4">
    <name type="scientific">Catellatospora chokoriensis</name>
    <dbReference type="NCBI Taxonomy" id="310353"/>
    <lineage>
        <taxon>Bacteria</taxon>
        <taxon>Bacillati</taxon>
        <taxon>Actinomycetota</taxon>
        <taxon>Actinomycetes</taxon>
        <taxon>Micromonosporales</taxon>
        <taxon>Micromonosporaceae</taxon>
        <taxon>Catellatospora</taxon>
    </lineage>
</organism>
<keyword evidence="4" id="KW-1185">Reference proteome</keyword>
<dbReference type="RefSeq" id="WP_191839108.1">
    <property type="nucleotide sequence ID" value="NZ_BAAALB010000006.1"/>
</dbReference>
<dbReference type="Proteomes" id="UP000619293">
    <property type="component" value="Unassembled WGS sequence"/>
</dbReference>
<evidence type="ECO:0000256" key="2">
    <source>
        <dbReference type="SAM" id="Phobius"/>
    </source>
</evidence>
<sequence>MKDEDVLSAFREAALPPSGVDVARAVRTGRRQRRVRAAGAAGALALLLAGGAAVPAWFTGGVGQSQVGATPEATREPLPPPCPSPSPTAAPPVPTDGSAPTSFDVLRHWVDVTGLTRPQADTDFDLHVEDFTTARFWQRVSLLDRAERFRVEVAVFAGGGKPMFGAPGDFPGVVDAARGEPAGQVGGRPAWWLPGRQGMYQYDAARLAWQWADGGWAFVSAADTAQQSDQQPSAEAMAALRATAQRVAGALTIGRGTAVTAPFTVPGVPKCSRLTRTTVYRGTKADGTPFSRIAVTFGRVDNTDPLRFPPDVITTVDADSGATPADKPGSATEQVDGHPAVINEGFLVLHDVDGFALEITAPLPRDALIAYAGSVRIVEGAHGDESKWTDRPIRP</sequence>
<keyword evidence="2" id="KW-0472">Membrane</keyword>
<dbReference type="EMBL" id="BONG01000030">
    <property type="protein sequence ID" value="GIF91241.1"/>
    <property type="molecule type" value="Genomic_DNA"/>
</dbReference>